<evidence type="ECO:0000256" key="2">
    <source>
        <dbReference type="ARBA" id="ARBA00022737"/>
    </source>
</evidence>
<evidence type="ECO:0000313" key="4">
    <source>
        <dbReference type="EMBL" id="QDU31285.1"/>
    </source>
</evidence>
<dbReference type="SUPFAM" id="SSF50978">
    <property type="entry name" value="WD40 repeat-like"/>
    <property type="match status" value="1"/>
</dbReference>
<evidence type="ECO:0000256" key="1">
    <source>
        <dbReference type="ARBA" id="ARBA00022574"/>
    </source>
</evidence>
<dbReference type="KEGG" id="aagg:ETAA8_64380"/>
<evidence type="ECO:0000256" key="3">
    <source>
        <dbReference type="PROSITE-ProRule" id="PRU00221"/>
    </source>
</evidence>
<feature type="repeat" description="WD" evidence="3">
    <location>
        <begin position="152"/>
        <end position="186"/>
    </location>
</feature>
<gene>
    <name evidence="4" type="ORF">ETAA8_64380</name>
</gene>
<reference evidence="4 5" key="1">
    <citation type="submission" date="2019-02" db="EMBL/GenBank/DDBJ databases">
        <title>Deep-cultivation of Planctomycetes and their phenomic and genomic characterization uncovers novel biology.</title>
        <authorList>
            <person name="Wiegand S."/>
            <person name="Jogler M."/>
            <person name="Boedeker C."/>
            <person name="Pinto D."/>
            <person name="Vollmers J."/>
            <person name="Rivas-Marin E."/>
            <person name="Kohn T."/>
            <person name="Peeters S.H."/>
            <person name="Heuer A."/>
            <person name="Rast P."/>
            <person name="Oberbeckmann S."/>
            <person name="Bunk B."/>
            <person name="Jeske O."/>
            <person name="Meyerdierks A."/>
            <person name="Storesund J.E."/>
            <person name="Kallscheuer N."/>
            <person name="Luecker S."/>
            <person name="Lage O.M."/>
            <person name="Pohl T."/>
            <person name="Merkel B.J."/>
            <person name="Hornburger P."/>
            <person name="Mueller R.-W."/>
            <person name="Bruemmer F."/>
            <person name="Labrenz M."/>
            <person name="Spormann A.M."/>
            <person name="Op den Camp H."/>
            <person name="Overmann J."/>
            <person name="Amann R."/>
            <person name="Jetten M.S.M."/>
            <person name="Mascher T."/>
            <person name="Medema M.H."/>
            <person name="Devos D.P."/>
            <person name="Kaster A.-K."/>
            <person name="Ovreas L."/>
            <person name="Rohde M."/>
            <person name="Galperin M.Y."/>
            <person name="Jogler C."/>
        </authorList>
    </citation>
    <scope>NUCLEOTIDE SEQUENCE [LARGE SCALE GENOMIC DNA]</scope>
    <source>
        <strain evidence="4 5">ETA_A8</strain>
    </source>
</reference>
<dbReference type="Pfam" id="PF00400">
    <property type="entry name" value="WD40"/>
    <property type="match status" value="5"/>
</dbReference>
<dbReference type="OrthoDB" id="230341at2"/>
<protein>
    <submittedName>
        <fullName evidence="4">WD domain, G-beta repeat</fullName>
    </submittedName>
</protein>
<keyword evidence="5" id="KW-1185">Reference proteome</keyword>
<dbReference type="PANTHER" id="PTHR19848">
    <property type="entry name" value="WD40 REPEAT PROTEIN"/>
    <property type="match status" value="1"/>
</dbReference>
<dbReference type="AlphaFoldDB" id="A0A517YM39"/>
<dbReference type="InterPro" id="IPR001680">
    <property type="entry name" value="WD40_rpt"/>
</dbReference>
<accession>A0A517YM39</accession>
<organism evidence="4 5">
    <name type="scientific">Anatilimnocola aggregata</name>
    <dbReference type="NCBI Taxonomy" id="2528021"/>
    <lineage>
        <taxon>Bacteria</taxon>
        <taxon>Pseudomonadati</taxon>
        <taxon>Planctomycetota</taxon>
        <taxon>Planctomycetia</taxon>
        <taxon>Pirellulales</taxon>
        <taxon>Pirellulaceae</taxon>
        <taxon>Anatilimnocola</taxon>
    </lineage>
</organism>
<dbReference type="Gene3D" id="2.130.10.10">
    <property type="entry name" value="YVTN repeat-like/Quinoprotein amine dehydrogenase"/>
    <property type="match status" value="2"/>
</dbReference>
<dbReference type="RefSeq" id="WP_145098172.1">
    <property type="nucleotide sequence ID" value="NZ_CP036274.1"/>
</dbReference>
<dbReference type="InterPro" id="IPR015943">
    <property type="entry name" value="WD40/YVTN_repeat-like_dom_sf"/>
</dbReference>
<dbReference type="SMART" id="SM00320">
    <property type="entry name" value="WD40"/>
    <property type="match status" value="5"/>
</dbReference>
<proteinExistence type="predicted"/>
<dbReference type="Proteomes" id="UP000315017">
    <property type="component" value="Chromosome"/>
</dbReference>
<dbReference type="EMBL" id="CP036274">
    <property type="protein sequence ID" value="QDU31285.1"/>
    <property type="molecule type" value="Genomic_DNA"/>
</dbReference>
<sequence>MATPEKFKLLKDQGRPEILLSLARVKDTGRLFLGASDGKIYDLDLLAEKPEFKSWEGHQSYVTGLALAGETLVSGSYDGKLIWRDITSGEIKRTLEAHSRWIRKLALSPDAKRVASVADDMVCRVFEIETGKQVHELHGHEARTPNHFPSMLYTVAFSPTGQHLATADRVGHICIWDASTGSKVQSLDAPGFYTWDAKQRIHSIGGIRSLAFSPDGTQIVVGGIGHIGNIDHLDGPSRVELFAWEKAEKVHEFLGDAKGLVESFAFGPDGKWLIGAGGDNGGFVQIYDLEAKKVARSEKVPMHVHSITLSETADKLFACGHGKAAVWEL</sequence>
<keyword evidence="2" id="KW-0677">Repeat</keyword>
<evidence type="ECO:0000313" key="5">
    <source>
        <dbReference type="Proteomes" id="UP000315017"/>
    </source>
</evidence>
<feature type="repeat" description="WD" evidence="3">
    <location>
        <begin position="95"/>
        <end position="136"/>
    </location>
</feature>
<keyword evidence="1 3" id="KW-0853">WD repeat</keyword>
<dbReference type="PROSITE" id="PS50082">
    <property type="entry name" value="WD_REPEATS_2"/>
    <property type="match status" value="2"/>
</dbReference>
<name>A0A517YM39_9BACT</name>
<dbReference type="PANTHER" id="PTHR19848:SF8">
    <property type="entry name" value="F-BOX AND WD REPEAT DOMAIN CONTAINING 7"/>
    <property type="match status" value="1"/>
</dbReference>
<dbReference type="InterPro" id="IPR036322">
    <property type="entry name" value="WD40_repeat_dom_sf"/>
</dbReference>